<evidence type="ECO:0000259" key="2">
    <source>
        <dbReference type="PROSITE" id="PS51109"/>
    </source>
</evidence>
<feature type="domain" description="G5" evidence="2">
    <location>
        <begin position="200"/>
        <end position="280"/>
    </location>
</feature>
<dbReference type="SUPFAM" id="SSF50685">
    <property type="entry name" value="Barwin-like endoglucanases"/>
    <property type="match status" value="1"/>
</dbReference>
<dbReference type="EMBL" id="CP022315">
    <property type="protein sequence ID" value="ASK61722.1"/>
    <property type="molecule type" value="Genomic_DNA"/>
</dbReference>
<keyword evidence="4" id="KW-1185">Reference proteome</keyword>
<evidence type="ECO:0000313" key="3">
    <source>
        <dbReference type="EMBL" id="ASK61722.1"/>
    </source>
</evidence>
<name>A0A220U147_9BACI</name>
<dbReference type="AlphaFoldDB" id="A0A220U147"/>
<proteinExistence type="predicted"/>
<organism evidence="3 4">
    <name type="scientific">Virgibacillus phasianinus</name>
    <dbReference type="NCBI Taxonomy" id="2017483"/>
    <lineage>
        <taxon>Bacteria</taxon>
        <taxon>Bacillati</taxon>
        <taxon>Bacillota</taxon>
        <taxon>Bacilli</taxon>
        <taxon>Bacillales</taxon>
        <taxon>Bacillaceae</taxon>
        <taxon>Virgibacillus</taxon>
    </lineage>
</organism>
<dbReference type="SMART" id="SM01208">
    <property type="entry name" value="G5"/>
    <property type="match status" value="1"/>
</dbReference>
<dbReference type="InterPro" id="IPR011098">
    <property type="entry name" value="G5_dom"/>
</dbReference>
<dbReference type="Pfam" id="PF06725">
    <property type="entry name" value="3D"/>
    <property type="match status" value="1"/>
</dbReference>
<gene>
    <name evidence="3" type="ORF">CFK37_05905</name>
</gene>
<dbReference type="PANTHER" id="PTHR39160">
    <property type="entry name" value="CELL WALL-BINDING PROTEIN YOCH"/>
    <property type="match status" value="1"/>
</dbReference>
<dbReference type="InterPro" id="IPR051933">
    <property type="entry name" value="Resuscitation_pf_RpfB"/>
</dbReference>
<dbReference type="CDD" id="cd22786">
    <property type="entry name" value="DPBB_YuiC-like"/>
    <property type="match status" value="1"/>
</dbReference>
<evidence type="ECO:0000313" key="4">
    <source>
        <dbReference type="Proteomes" id="UP000198312"/>
    </source>
</evidence>
<dbReference type="InterPro" id="IPR007137">
    <property type="entry name" value="DUF348"/>
</dbReference>
<dbReference type="RefSeq" id="WP_089060983.1">
    <property type="nucleotide sequence ID" value="NZ_CP022315.1"/>
</dbReference>
<dbReference type="InterPro" id="IPR036908">
    <property type="entry name" value="RlpA-like_sf"/>
</dbReference>
<dbReference type="Gene3D" id="2.20.230.10">
    <property type="entry name" value="Resuscitation-promoting factor rpfb"/>
    <property type="match status" value="1"/>
</dbReference>
<dbReference type="Gene3D" id="2.40.40.10">
    <property type="entry name" value="RlpA-like domain"/>
    <property type="match status" value="1"/>
</dbReference>
<keyword evidence="1" id="KW-0732">Signal</keyword>
<dbReference type="InterPro" id="IPR010611">
    <property type="entry name" value="3D_dom"/>
</dbReference>
<accession>A0A220U147</accession>
<dbReference type="GO" id="GO:0019867">
    <property type="term" value="C:outer membrane"/>
    <property type="evidence" value="ECO:0007669"/>
    <property type="project" value="InterPro"/>
</dbReference>
<dbReference type="Proteomes" id="UP000198312">
    <property type="component" value="Chromosome"/>
</dbReference>
<dbReference type="Pfam" id="PF07501">
    <property type="entry name" value="G5"/>
    <property type="match status" value="1"/>
</dbReference>
<dbReference type="GO" id="GO:0004553">
    <property type="term" value="F:hydrolase activity, hydrolyzing O-glycosyl compounds"/>
    <property type="evidence" value="ECO:0007669"/>
    <property type="project" value="InterPro"/>
</dbReference>
<evidence type="ECO:0000256" key="1">
    <source>
        <dbReference type="ARBA" id="ARBA00022729"/>
    </source>
</evidence>
<sequence length="409" mass="44370">MKTISSKMKLVVSSIGVLALVIFSSLLILETANAEVTVINDGEKETVKTQANTVNELLKEVGIVVGQHDKISHTSDTEITDGMKITYKDSTHVTVAINGQEKEYYTFADTIGEFLQENHLSSSHDDVSHKPDEKITEGLTLSIDKAFQVAVNDGGNKQKLWYTGGTVQQLLKSNHISLNKPDRMNVDLNDQVSANTPIKIIRVKKAEDVVKEPLAFKTERKEDSSLAKGEERIISEGENGTVVKTYEVTKENGKEVGRELIAEEIKEESKTKVIAIGTKAPEQRTDLATLASTTKSNTALEKQPVAKQEQEPNGRVLHMTASAYTASCSGCSGFTTTGINLHANPGANVIAVDSSVIPLGTHVYIEGYGEYVAADTGGNIHGNRIDIHFSNKSAAMAFGRRSVKVTILD</sequence>
<dbReference type="Pfam" id="PF03990">
    <property type="entry name" value="DUF348"/>
    <property type="match status" value="3"/>
</dbReference>
<dbReference type="KEGG" id="vil:CFK37_05905"/>
<reference evidence="3 4" key="1">
    <citation type="submission" date="2017-07" db="EMBL/GenBank/DDBJ databases">
        <title>Virgibacillus sp. LM2416.</title>
        <authorList>
            <person name="Tak E.J."/>
            <person name="Bae J.-W."/>
        </authorList>
    </citation>
    <scope>NUCLEOTIDE SEQUENCE [LARGE SCALE GENOMIC DNA]</scope>
    <source>
        <strain evidence="3 4">LM2416</strain>
    </source>
</reference>
<dbReference type="GO" id="GO:0009254">
    <property type="term" value="P:peptidoglycan turnover"/>
    <property type="evidence" value="ECO:0007669"/>
    <property type="project" value="InterPro"/>
</dbReference>
<dbReference type="PROSITE" id="PS51109">
    <property type="entry name" value="G5"/>
    <property type="match status" value="1"/>
</dbReference>
<dbReference type="OrthoDB" id="9798935at2"/>
<dbReference type="PANTHER" id="PTHR39160:SF4">
    <property type="entry name" value="RESUSCITATION-PROMOTING FACTOR RPFB"/>
    <property type="match status" value="1"/>
</dbReference>
<protein>
    <recommendedName>
        <fullName evidence="2">G5 domain-containing protein</fullName>
    </recommendedName>
</protein>